<evidence type="ECO:0000313" key="3">
    <source>
        <dbReference type="Proteomes" id="UP000053676"/>
    </source>
</evidence>
<feature type="region of interest" description="Disordered" evidence="1">
    <location>
        <begin position="1"/>
        <end position="33"/>
    </location>
</feature>
<reference evidence="3" key="1">
    <citation type="journal article" date="2014" name="Nat. Genet.">
        <title>Genome of the human hookworm Necator americanus.</title>
        <authorList>
            <person name="Tang Y.T."/>
            <person name="Gao X."/>
            <person name="Rosa B.A."/>
            <person name="Abubucker S."/>
            <person name="Hallsworth-Pepin K."/>
            <person name="Martin J."/>
            <person name="Tyagi R."/>
            <person name="Heizer E."/>
            <person name="Zhang X."/>
            <person name="Bhonagiri-Palsikar V."/>
            <person name="Minx P."/>
            <person name="Warren W.C."/>
            <person name="Wang Q."/>
            <person name="Zhan B."/>
            <person name="Hotez P.J."/>
            <person name="Sternberg P.W."/>
            <person name="Dougall A."/>
            <person name="Gaze S.T."/>
            <person name="Mulvenna J."/>
            <person name="Sotillo J."/>
            <person name="Ranganathan S."/>
            <person name="Rabelo E.M."/>
            <person name="Wilson R.K."/>
            <person name="Felgner P.L."/>
            <person name="Bethony J."/>
            <person name="Hawdon J.M."/>
            <person name="Gasser R.B."/>
            <person name="Loukas A."/>
            <person name="Mitreva M."/>
        </authorList>
    </citation>
    <scope>NUCLEOTIDE SEQUENCE [LARGE SCALE GENOMIC DNA]</scope>
</reference>
<dbReference type="EMBL" id="KI658833">
    <property type="protein sequence ID" value="ETN81139.1"/>
    <property type="molecule type" value="Genomic_DNA"/>
</dbReference>
<keyword evidence="3" id="KW-1185">Reference proteome</keyword>
<dbReference type="AlphaFoldDB" id="W2THR7"/>
<gene>
    <name evidence="2" type="ORF">NECAME_02181</name>
</gene>
<protein>
    <submittedName>
        <fullName evidence="2">Uncharacterized protein</fullName>
    </submittedName>
</protein>
<dbReference type="KEGG" id="nai:NECAME_02181"/>
<evidence type="ECO:0000313" key="2">
    <source>
        <dbReference type="EMBL" id="ETN81139.1"/>
    </source>
</evidence>
<sequence length="85" mass="9144">MLTQEQNIGRHSKVGSGGPSAENSTCWPSSDASAPRSMCYGFVDGEKVLVTEVTAGFLAIFRSGVPLLNHVRWRCATEEEDTRGG</sequence>
<evidence type="ECO:0000256" key="1">
    <source>
        <dbReference type="SAM" id="MobiDB-lite"/>
    </source>
</evidence>
<name>W2THR7_NECAM</name>
<dbReference type="Proteomes" id="UP000053676">
    <property type="component" value="Unassembled WGS sequence"/>
</dbReference>
<accession>W2THR7</accession>
<proteinExistence type="predicted"/>
<organism evidence="2 3">
    <name type="scientific">Necator americanus</name>
    <name type="common">Human hookworm</name>
    <dbReference type="NCBI Taxonomy" id="51031"/>
    <lineage>
        <taxon>Eukaryota</taxon>
        <taxon>Metazoa</taxon>
        <taxon>Ecdysozoa</taxon>
        <taxon>Nematoda</taxon>
        <taxon>Chromadorea</taxon>
        <taxon>Rhabditida</taxon>
        <taxon>Rhabditina</taxon>
        <taxon>Rhabditomorpha</taxon>
        <taxon>Strongyloidea</taxon>
        <taxon>Ancylostomatidae</taxon>
        <taxon>Bunostominae</taxon>
        <taxon>Necator</taxon>
    </lineage>
</organism>
<feature type="compositionally biased region" description="Polar residues" evidence="1">
    <location>
        <begin position="21"/>
        <end position="32"/>
    </location>
</feature>